<feature type="transmembrane region" description="Helical" evidence="12">
    <location>
        <begin position="72"/>
        <end position="92"/>
    </location>
</feature>
<evidence type="ECO:0000256" key="12">
    <source>
        <dbReference type="SAM" id="Phobius"/>
    </source>
</evidence>
<feature type="transmembrane region" description="Helical" evidence="12">
    <location>
        <begin position="12"/>
        <end position="35"/>
    </location>
</feature>
<dbReference type="Pfam" id="PF02600">
    <property type="entry name" value="DsbB"/>
    <property type="match status" value="1"/>
</dbReference>
<dbReference type="Gene3D" id="1.20.1550.10">
    <property type="entry name" value="DsbB-like"/>
    <property type="match status" value="1"/>
</dbReference>
<dbReference type="PIRSF" id="PIRSF036659">
    <property type="entry name" value="BdbC"/>
    <property type="match status" value="1"/>
</dbReference>
<evidence type="ECO:0000256" key="11">
    <source>
        <dbReference type="ARBA" id="ARBA00023284"/>
    </source>
</evidence>
<keyword evidence="7" id="KW-0560">Oxidoreductase</keyword>
<accession>A0A1F7G9J9</accession>
<dbReference type="InterPro" id="IPR023380">
    <property type="entry name" value="DsbB-like_sf"/>
</dbReference>
<keyword evidence="6 12" id="KW-1133">Transmembrane helix</keyword>
<evidence type="ECO:0000256" key="9">
    <source>
        <dbReference type="ARBA" id="ARBA00023157"/>
    </source>
</evidence>
<evidence type="ECO:0000256" key="7">
    <source>
        <dbReference type="ARBA" id="ARBA00023002"/>
    </source>
</evidence>
<evidence type="ECO:0000313" key="14">
    <source>
        <dbReference type="Proteomes" id="UP000178372"/>
    </source>
</evidence>
<dbReference type="InterPro" id="IPR003752">
    <property type="entry name" value="DiS_bond_form_DsbB/BdbC"/>
</dbReference>
<feature type="transmembrane region" description="Helical" evidence="12">
    <location>
        <begin position="47"/>
        <end position="65"/>
    </location>
</feature>
<evidence type="ECO:0000256" key="1">
    <source>
        <dbReference type="ARBA" id="ARBA00004141"/>
    </source>
</evidence>
<dbReference type="InterPro" id="IPR012187">
    <property type="entry name" value="Disulphide_bond_form_BdbC"/>
</dbReference>
<reference evidence="13 14" key="1">
    <citation type="journal article" date="2016" name="Nat. Commun.">
        <title>Thousands of microbial genomes shed light on interconnected biogeochemical processes in an aquifer system.</title>
        <authorList>
            <person name="Anantharaman K."/>
            <person name="Brown C.T."/>
            <person name="Hug L.A."/>
            <person name="Sharon I."/>
            <person name="Castelle C.J."/>
            <person name="Probst A.J."/>
            <person name="Thomas B.C."/>
            <person name="Singh A."/>
            <person name="Wilkins M.J."/>
            <person name="Karaoz U."/>
            <person name="Brodie E.L."/>
            <person name="Williams K.H."/>
            <person name="Hubbard S.S."/>
            <person name="Banfield J.F."/>
        </authorList>
    </citation>
    <scope>NUCLEOTIDE SEQUENCE [LARGE SCALE GENOMIC DNA]</scope>
</reference>
<dbReference type="AlphaFoldDB" id="A0A1F7G9J9"/>
<comment type="caution">
    <text evidence="13">The sequence shown here is derived from an EMBL/GenBank/DDBJ whole genome shotgun (WGS) entry which is preliminary data.</text>
</comment>
<keyword evidence="9" id="KW-1015">Disulfide bond</keyword>
<evidence type="ECO:0000256" key="10">
    <source>
        <dbReference type="ARBA" id="ARBA00023186"/>
    </source>
</evidence>
<organism evidence="13 14">
    <name type="scientific">Candidatus Roizmanbacteria bacterium RIFCSPHIGHO2_01_FULL_39_12b</name>
    <dbReference type="NCBI Taxonomy" id="1802030"/>
    <lineage>
        <taxon>Bacteria</taxon>
        <taxon>Candidatus Roizmaniibacteriota</taxon>
    </lineage>
</organism>
<name>A0A1F7G9J9_9BACT</name>
<evidence type="ECO:0000256" key="8">
    <source>
        <dbReference type="ARBA" id="ARBA00023136"/>
    </source>
</evidence>
<sequence length="148" mass="16694">MSGLPKKILDLASKWAIPASFLIALVATSGSLYFSEVAKFEPCVLCWYQRIFMYPLVLLFCVSLLRKEYKQIIYYALPLVVVGMAISGFHYAQQLSPDSFLPCKSIGYSVSCTKYFFKTFGYVTIPTMSLSAFSLIFSFLLAKRARSL</sequence>
<keyword evidence="4 12" id="KW-0812">Transmembrane</keyword>
<evidence type="ECO:0000256" key="2">
    <source>
        <dbReference type="ARBA" id="ARBA00007602"/>
    </source>
</evidence>
<dbReference type="GO" id="GO:0006457">
    <property type="term" value="P:protein folding"/>
    <property type="evidence" value="ECO:0007669"/>
    <property type="project" value="InterPro"/>
</dbReference>
<evidence type="ECO:0000313" key="13">
    <source>
        <dbReference type="EMBL" id="OGK15425.1"/>
    </source>
</evidence>
<evidence type="ECO:0000256" key="6">
    <source>
        <dbReference type="ARBA" id="ARBA00022989"/>
    </source>
</evidence>
<dbReference type="GO" id="GO:0016020">
    <property type="term" value="C:membrane"/>
    <property type="evidence" value="ECO:0007669"/>
    <property type="project" value="UniProtKB-SubCell"/>
</dbReference>
<keyword evidence="3" id="KW-0813">Transport</keyword>
<keyword evidence="10" id="KW-0143">Chaperone</keyword>
<dbReference type="SUPFAM" id="SSF158442">
    <property type="entry name" value="DsbB-like"/>
    <property type="match status" value="1"/>
</dbReference>
<protein>
    <recommendedName>
        <fullName evidence="15">2-oxoglutarate dehydrogenase</fullName>
    </recommendedName>
</protein>
<dbReference type="GO" id="GO:0015035">
    <property type="term" value="F:protein-disulfide reductase activity"/>
    <property type="evidence" value="ECO:0007669"/>
    <property type="project" value="InterPro"/>
</dbReference>
<gene>
    <name evidence="13" type="ORF">A2690_05075</name>
</gene>
<keyword evidence="8 12" id="KW-0472">Membrane</keyword>
<proteinExistence type="inferred from homology"/>
<keyword evidence="11" id="KW-0676">Redox-active center</keyword>
<dbReference type="PANTHER" id="PTHR43469">
    <property type="entry name" value="DISULFIDE FORMATION PROTEIN-RELATED"/>
    <property type="match status" value="1"/>
</dbReference>
<evidence type="ECO:0000256" key="3">
    <source>
        <dbReference type="ARBA" id="ARBA00022448"/>
    </source>
</evidence>
<dbReference type="Proteomes" id="UP000178372">
    <property type="component" value="Unassembled WGS sequence"/>
</dbReference>
<feature type="transmembrane region" description="Helical" evidence="12">
    <location>
        <begin position="120"/>
        <end position="142"/>
    </location>
</feature>
<comment type="similarity">
    <text evidence="2">Belongs to the DsbB family. BdbC subfamily.</text>
</comment>
<keyword evidence="5" id="KW-0249">Electron transport</keyword>
<dbReference type="PANTHER" id="PTHR43469:SF1">
    <property type="entry name" value="SPBETA PROPHAGE-DERIVED DISULFIDE BOND FORMATION PROTEIN B"/>
    <property type="match status" value="1"/>
</dbReference>
<evidence type="ECO:0008006" key="15">
    <source>
        <dbReference type="Google" id="ProtNLM"/>
    </source>
</evidence>
<evidence type="ECO:0000256" key="4">
    <source>
        <dbReference type="ARBA" id="ARBA00022692"/>
    </source>
</evidence>
<dbReference type="EMBL" id="MFZF01000031">
    <property type="protein sequence ID" value="OGK15425.1"/>
    <property type="molecule type" value="Genomic_DNA"/>
</dbReference>
<evidence type="ECO:0000256" key="5">
    <source>
        <dbReference type="ARBA" id="ARBA00022982"/>
    </source>
</evidence>
<comment type="subcellular location">
    <subcellularLocation>
        <location evidence="1">Membrane</location>
        <topology evidence="1">Multi-pass membrane protein</topology>
    </subcellularLocation>
</comment>